<dbReference type="EMBL" id="JAENHP010000014">
    <property type="protein sequence ID" value="MBM2620446.1"/>
    <property type="molecule type" value="Genomic_DNA"/>
</dbReference>
<proteinExistence type="predicted"/>
<comment type="caution">
    <text evidence="1">The sequence shown here is derived from an EMBL/GenBank/DDBJ whole genome shotgun (WGS) entry which is preliminary data.</text>
</comment>
<evidence type="ECO:0000313" key="2">
    <source>
        <dbReference type="Proteomes" id="UP000632138"/>
    </source>
</evidence>
<dbReference type="RefSeq" id="WP_203380422.1">
    <property type="nucleotide sequence ID" value="NZ_JAENHP010000014.1"/>
</dbReference>
<evidence type="ECO:0000313" key="1">
    <source>
        <dbReference type="EMBL" id="MBM2620446.1"/>
    </source>
</evidence>
<keyword evidence="2" id="KW-1185">Reference proteome</keyword>
<gene>
    <name evidence="1" type="ORF">JIG36_33545</name>
</gene>
<sequence length="268" mass="29654">MPYSAGESFHRDVVERLRNYALFVSYLRPLVESGAVVLVSTNLLGADLTTELLSAEGRVVEEVVDRGDLLDLAAEVEGLQGTAAAERIAEQRDVFERVVRHGAHDIMLSAELSAHHGSSLDLYLPFRYHRHLLQLLSSDPAVATAWTTYLQQGRKALPWTGNWPRARADEAAVLAELANVGVTDLTLTAKDLITVRPGDEFAAWRHDLRTARLEVPTLRSRDLLTTGTAAEVVGERLRDGSDQLQAKIRKSRLWRGRRAAASRSSSVR</sequence>
<organism evidence="1 2">
    <name type="scientific">Paractinoplanes ovalisporus</name>
    <dbReference type="NCBI Taxonomy" id="2810368"/>
    <lineage>
        <taxon>Bacteria</taxon>
        <taxon>Bacillati</taxon>
        <taxon>Actinomycetota</taxon>
        <taxon>Actinomycetes</taxon>
        <taxon>Micromonosporales</taxon>
        <taxon>Micromonosporaceae</taxon>
        <taxon>Paractinoplanes</taxon>
    </lineage>
</organism>
<accession>A0ABS2AKW9</accession>
<reference evidence="1 2" key="1">
    <citation type="submission" date="2021-01" db="EMBL/GenBank/DDBJ databases">
        <title>Actinoplanes sp. nov. LDG1-06 isolated from lichen.</title>
        <authorList>
            <person name="Saeng-In P."/>
            <person name="Phongsopitanun W."/>
            <person name="Kanchanasin P."/>
            <person name="Yuki M."/>
            <person name="Kudo T."/>
            <person name="Ohkuma M."/>
            <person name="Tanasupawat S."/>
        </authorList>
    </citation>
    <scope>NUCLEOTIDE SEQUENCE [LARGE SCALE GENOMIC DNA]</scope>
    <source>
        <strain evidence="1 2">LDG1-06</strain>
    </source>
</reference>
<protein>
    <submittedName>
        <fullName evidence="1">Uncharacterized protein</fullName>
    </submittedName>
</protein>
<name>A0ABS2AKW9_9ACTN</name>
<dbReference type="Proteomes" id="UP000632138">
    <property type="component" value="Unassembled WGS sequence"/>
</dbReference>